<sequence length="73" mass="8897">MYSWKRETCNYSEFKNIPQLRKKYIYQFHCNHGDEESLTEILSNGRGFVSNQINDPTKNRKFIKQIQNEFKFD</sequence>
<keyword evidence="2" id="KW-1185">Reference proteome</keyword>
<proteinExistence type="predicted"/>
<dbReference type="EMBL" id="AP019781">
    <property type="protein sequence ID" value="BBL69272.1"/>
    <property type="molecule type" value="Genomic_DNA"/>
</dbReference>
<reference evidence="1 2" key="1">
    <citation type="submission" date="2019-06" db="EMBL/GenBank/DDBJ databases">
        <title>Complete genome sequence of Methanoculleus chikugoensis strain MG62.</title>
        <authorList>
            <person name="Asakawa S."/>
            <person name="Dianou D."/>
        </authorList>
    </citation>
    <scope>NUCLEOTIDE SEQUENCE [LARGE SCALE GENOMIC DNA]</scope>
    <source>
        <strain evidence="1 2">MG62</strain>
    </source>
</reference>
<organism evidence="1 2">
    <name type="scientific">Methanoculleus chikugoensis</name>
    <dbReference type="NCBI Taxonomy" id="118126"/>
    <lineage>
        <taxon>Archaea</taxon>
        <taxon>Methanobacteriati</taxon>
        <taxon>Methanobacteriota</taxon>
        <taxon>Stenosarchaea group</taxon>
        <taxon>Methanomicrobia</taxon>
        <taxon>Methanomicrobiales</taxon>
        <taxon>Methanomicrobiaceae</taxon>
        <taxon>Methanoculleus</taxon>
    </lineage>
</organism>
<name>A0ABM7H8X4_9EURY</name>
<dbReference type="Proteomes" id="UP000824969">
    <property type="component" value="Chromosome"/>
</dbReference>
<evidence type="ECO:0000313" key="2">
    <source>
        <dbReference type="Proteomes" id="UP000824969"/>
    </source>
</evidence>
<gene>
    <name evidence="1" type="ORF">MchiMG62_24530</name>
</gene>
<accession>A0ABM7H8X4</accession>
<protein>
    <submittedName>
        <fullName evidence="1">Uncharacterized protein</fullName>
    </submittedName>
</protein>
<evidence type="ECO:0000313" key="1">
    <source>
        <dbReference type="EMBL" id="BBL69272.1"/>
    </source>
</evidence>